<sequence>MGKDPLFIVTRLNNAQLLVEQGTLNVGPDFSVESNWHSIDWFKTQSERLLEVIPLNKKNLICCILSTQITCIDITTSGRPCSLSLQSPISHYCYYEYLPMCLFLAIQTSDALRVYKLVYEGQQPYFQTIYEFPSDLLLGLGKIMTMSMCPDFLAICTCVYPHGKRSALTTINVFHILDDRWSSNAEDSRETKDDGESNPGPGSVSTTAFQLLGRPKTIQFDKASQLIIVLKRSETYYFFRYKFFSELTSEGAPVVRGELLSEPATGMQYQFRSCISKHSILYAGRYPNYVCIECRRNPRSFTFAAHCEFSSEREVVGVSNTPNGSFVAAVDPNRTHIDLYYNFCFCASIQLVGKGGPIQKGSKLLGCCILPESYYLLAYTSTGLMALYCIQNCSYGLFQVNRTYTLPLASYAIERTRRSLLVLYDTHYLYLYIKPTDDMDSLTSATAWCPNPAHVAAYQKIFTDERGAMEIAGFTTGVAGDKSIINITLKFKTDESFVVTLDLEDGDFVPDSLTAAIASTTARIESTGAQTAVHNLSPQSPDTTAAPTSTSIPAPDSRICNTTNPNTYLEDEREQVQSVLSSIPTSEQPPADNTDTQVA</sequence>
<dbReference type="AlphaFoldDB" id="A8B6A0"/>
<dbReference type="OMA" id="TCIDITT"/>
<dbReference type="HOGENOM" id="CLU_455947_0_0_1"/>
<reference evidence="2 3" key="1">
    <citation type="journal article" date="2007" name="Science">
        <title>Genomic minimalism in the early diverging intestinal parasite Giardia lamblia.</title>
        <authorList>
            <person name="Morrison H.G."/>
            <person name="McArthur A.G."/>
            <person name="Gillin F.D."/>
            <person name="Aley S.B."/>
            <person name="Adam R.D."/>
            <person name="Olsen G.J."/>
            <person name="Best A.A."/>
            <person name="Cande W.Z."/>
            <person name="Chen F."/>
            <person name="Cipriano M.J."/>
            <person name="Davids B.J."/>
            <person name="Dawson S.C."/>
            <person name="Elmendorf H.G."/>
            <person name="Hehl A.B."/>
            <person name="Holder M.E."/>
            <person name="Huse S.M."/>
            <person name="Kim U.U."/>
            <person name="Lasek-Nesselquist E."/>
            <person name="Manning G."/>
            <person name="Nigam A."/>
            <person name="Nixon J.E."/>
            <person name="Palm D."/>
            <person name="Passamaneck N.E."/>
            <person name="Prabhu A."/>
            <person name="Reich C.I."/>
            <person name="Reiner D.S."/>
            <person name="Samuelson J."/>
            <person name="Svard S.G."/>
            <person name="Sogin M.L."/>
        </authorList>
    </citation>
    <scope>NUCLEOTIDE SEQUENCE [LARGE SCALE GENOMIC DNA]</scope>
    <source>
        <strain evidence="2 3">WB C6</strain>
    </source>
</reference>
<feature type="compositionally biased region" description="Low complexity" evidence="1">
    <location>
        <begin position="537"/>
        <end position="557"/>
    </location>
</feature>
<comment type="caution">
    <text evidence="2">The sequence shown here is derived from an EMBL/GenBank/DDBJ whole genome shotgun (WGS) entry which is preliminary data.</text>
</comment>
<keyword evidence="3" id="KW-1185">Reference proteome</keyword>
<protein>
    <submittedName>
        <fullName evidence="2">Uncharacterized protein</fullName>
    </submittedName>
</protein>
<gene>
    <name evidence="2" type="ORF">GL50803_0014677</name>
</gene>
<evidence type="ECO:0000313" key="3">
    <source>
        <dbReference type="Proteomes" id="UP000001548"/>
    </source>
</evidence>
<dbReference type="VEuPathDB" id="GiardiaDB:GL50803_14677"/>
<organism evidence="2 3">
    <name type="scientific">Giardia intestinalis (strain ATCC 50803 / WB clone C6)</name>
    <name type="common">Giardia lamblia</name>
    <dbReference type="NCBI Taxonomy" id="184922"/>
    <lineage>
        <taxon>Eukaryota</taxon>
        <taxon>Metamonada</taxon>
        <taxon>Diplomonadida</taxon>
        <taxon>Hexamitidae</taxon>
        <taxon>Giardiinae</taxon>
        <taxon>Giardia</taxon>
    </lineage>
</organism>
<evidence type="ECO:0000313" key="2">
    <source>
        <dbReference type="EMBL" id="KAE8305008.1"/>
    </source>
</evidence>
<dbReference type="KEGG" id="gla:GL50803_0014677"/>
<name>A8B6A0_GIAIC</name>
<evidence type="ECO:0000256" key="1">
    <source>
        <dbReference type="SAM" id="MobiDB-lite"/>
    </source>
</evidence>
<dbReference type="RefSeq" id="XP_001709417.1">
    <property type="nucleotide sequence ID" value="XM_001709365.1"/>
</dbReference>
<proteinExistence type="predicted"/>
<accession>A8B6A0</accession>
<dbReference type="GeneID" id="5702340"/>
<dbReference type="Proteomes" id="UP000001548">
    <property type="component" value="Unassembled WGS sequence"/>
</dbReference>
<feature type="compositionally biased region" description="Polar residues" evidence="1">
    <location>
        <begin position="576"/>
        <end position="599"/>
    </location>
</feature>
<feature type="region of interest" description="Disordered" evidence="1">
    <location>
        <begin position="530"/>
        <end position="599"/>
    </location>
</feature>
<dbReference type="EMBL" id="AACB03000001">
    <property type="protein sequence ID" value="KAE8305008.1"/>
    <property type="molecule type" value="Genomic_DNA"/>
</dbReference>